<accession>A0A370KZP2</accession>
<evidence type="ECO:0000313" key="2">
    <source>
        <dbReference type="EMBL" id="RDJ20468.1"/>
    </source>
</evidence>
<reference evidence="3" key="1">
    <citation type="submission" date="2018-07" db="EMBL/GenBank/DDBJ databases">
        <authorList>
            <person name="Safronova V.I."/>
            <person name="Chirak E.R."/>
            <person name="Sazanova A.L."/>
        </authorList>
    </citation>
    <scope>NUCLEOTIDE SEQUENCE [LARGE SCALE GENOMIC DNA]</scope>
    <source>
        <strain evidence="3">RCAM04685</strain>
    </source>
</reference>
<proteinExistence type="predicted"/>
<sequence length="133" mass="14243">MRRLLAFLAAPLLAAFVATWFVVKNRPDYKEFVIFFAFCLAFYFLQLIIGLPVYKLLARWQRLSVGYFVGSGFVATAIVILLVLPSLGLPSFGLASGSTLVASALAGLLGASVGLVFWAVARPGTARAIANAD</sequence>
<keyword evidence="1" id="KW-1133">Transmembrane helix</keyword>
<keyword evidence="1" id="KW-0472">Membrane</keyword>
<dbReference type="AlphaFoldDB" id="A0A370KZP2"/>
<keyword evidence="3" id="KW-1185">Reference proteome</keyword>
<protein>
    <submittedName>
        <fullName evidence="2">Uncharacterized protein</fullName>
    </submittedName>
</protein>
<dbReference type="EMBL" id="QQTP01000018">
    <property type="protein sequence ID" value="RDJ20468.1"/>
    <property type="molecule type" value="Genomic_DNA"/>
</dbReference>
<feature type="transmembrane region" description="Helical" evidence="1">
    <location>
        <begin position="34"/>
        <end position="54"/>
    </location>
</feature>
<evidence type="ECO:0000313" key="3">
    <source>
        <dbReference type="Proteomes" id="UP000255207"/>
    </source>
</evidence>
<feature type="transmembrane region" description="Helical" evidence="1">
    <location>
        <begin position="100"/>
        <end position="121"/>
    </location>
</feature>
<dbReference type="RefSeq" id="WP_114831922.1">
    <property type="nucleotide sequence ID" value="NZ_QQTO01000010.1"/>
</dbReference>
<feature type="transmembrane region" description="Helical" evidence="1">
    <location>
        <begin position="66"/>
        <end position="88"/>
    </location>
</feature>
<name>A0A370KZP2_9HYPH</name>
<comment type="caution">
    <text evidence="2">The sequence shown here is derived from an EMBL/GenBank/DDBJ whole genome shotgun (WGS) entry which is preliminary data.</text>
</comment>
<keyword evidence="1" id="KW-0812">Transmembrane</keyword>
<dbReference type="Proteomes" id="UP000255207">
    <property type="component" value="Unassembled WGS sequence"/>
</dbReference>
<organism evidence="2 3">
    <name type="scientific">Bosea caraganae</name>
    <dbReference type="NCBI Taxonomy" id="2763117"/>
    <lineage>
        <taxon>Bacteria</taxon>
        <taxon>Pseudomonadati</taxon>
        <taxon>Pseudomonadota</taxon>
        <taxon>Alphaproteobacteria</taxon>
        <taxon>Hyphomicrobiales</taxon>
        <taxon>Boseaceae</taxon>
        <taxon>Bosea</taxon>
    </lineage>
</organism>
<gene>
    <name evidence="2" type="ORF">DWE98_24415</name>
</gene>
<evidence type="ECO:0000256" key="1">
    <source>
        <dbReference type="SAM" id="Phobius"/>
    </source>
</evidence>